<protein>
    <recommendedName>
        <fullName evidence="8">Holo-[acyl-carrier-protein] synthase</fullName>
        <shortName evidence="8">Holo-ACP synthase</shortName>
        <ecNumber evidence="8">2.7.8.7</ecNumber>
    </recommendedName>
    <alternativeName>
        <fullName evidence="8">4'-phosphopantetheinyl transferase AcpS</fullName>
    </alternativeName>
</protein>
<dbReference type="InterPro" id="IPR004568">
    <property type="entry name" value="Ppantetheine-prot_Trfase_dom"/>
</dbReference>
<evidence type="ECO:0000313" key="11">
    <source>
        <dbReference type="Proteomes" id="UP000032679"/>
    </source>
</evidence>
<evidence type="ECO:0000256" key="6">
    <source>
        <dbReference type="ARBA" id="ARBA00023098"/>
    </source>
</evidence>
<dbReference type="SUPFAM" id="SSF56214">
    <property type="entry name" value="4'-phosphopantetheinyl transferase"/>
    <property type="match status" value="1"/>
</dbReference>
<keyword evidence="7 8" id="KW-0275">Fatty acid biosynthesis</keyword>
<keyword evidence="11" id="KW-1185">Reference proteome</keyword>
<evidence type="ECO:0000256" key="7">
    <source>
        <dbReference type="ARBA" id="ARBA00023160"/>
    </source>
</evidence>
<dbReference type="InterPro" id="IPR037143">
    <property type="entry name" value="4-PPantetheinyl_Trfase_dom_sf"/>
</dbReference>
<dbReference type="STRING" id="1231623.Tasa_017_146"/>
<evidence type="ECO:0000259" key="9">
    <source>
        <dbReference type="Pfam" id="PF01648"/>
    </source>
</evidence>
<evidence type="ECO:0000256" key="3">
    <source>
        <dbReference type="ARBA" id="ARBA00022723"/>
    </source>
</evidence>
<keyword evidence="1 8" id="KW-0444">Lipid biosynthesis</keyword>
<keyword evidence="8" id="KW-0963">Cytoplasm</keyword>
<dbReference type="Proteomes" id="UP000032679">
    <property type="component" value="Unassembled WGS sequence"/>
</dbReference>
<dbReference type="Pfam" id="PF01648">
    <property type="entry name" value="ACPS"/>
    <property type="match status" value="1"/>
</dbReference>
<keyword evidence="6 8" id="KW-0443">Lipid metabolism</keyword>
<keyword evidence="5 8" id="KW-0460">Magnesium</keyword>
<dbReference type="NCBIfam" id="TIGR00516">
    <property type="entry name" value="acpS"/>
    <property type="match status" value="1"/>
</dbReference>
<comment type="caution">
    <text evidence="10">The sequence shown here is derived from an EMBL/GenBank/DDBJ whole genome shotgun (WGS) entry which is preliminary data.</text>
</comment>
<dbReference type="Gene3D" id="3.90.470.20">
    <property type="entry name" value="4'-phosphopantetheinyl transferase domain"/>
    <property type="match status" value="1"/>
</dbReference>
<dbReference type="InterPro" id="IPR002582">
    <property type="entry name" value="ACPS"/>
</dbReference>
<dbReference type="GO" id="GO:0005737">
    <property type="term" value="C:cytoplasm"/>
    <property type="evidence" value="ECO:0007669"/>
    <property type="project" value="UniProtKB-SubCell"/>
</dbReference>
<evidence type="ECO:0000256" key="5">
    <source>
        <dbReference type="ARBA" id="ARBA00022842"/>
    </source>
</evidence>
<evidence type="ECO:0000256" key="8">
    <source>
        <dbReference type="HAMAP-Rule" id="MF_00101"/>
    </source>
</evidence>
<evidence type="ECO:0000256" key="2">
    <source>
        <dbReference type="ARBA" id="ARBA00022679"/>
    </source>
</evidence>
<gene>
    <name evidence="8" type="primary">acpS</name>
    <name evidence="10" type="ORF">Tasa_017_146</name>
</gene>
<dbReference type="RefSeq" id="WP_264921663.1">
    <property type="nucleotide sequence ID" value="NZ_BALE01000017.1"/>
</dbReference>
<sequence>MSRIISLGTDLCDMRRIEAAIDRFGMRFLDRVFTTEERAHAERRNGAARIGTYAKRWAAKEACAKALGTGFSGGVFHSDIGVRNRPGGAPMLVLTGGAAAHLDRMTPAGMTIDMQLSLTDEHPYALAQVLFQALSQDERRASAP</sequence>
<proteinExistence type="inferred from homology"/>
<keyword evidence="4 8" id="KW-0276">Fatty acid metabolism</keyword>
<comment type="cofactor">
    <cofactor evidence="8">
        <name>Mg(2+)</name>
        <dbReference type="ChEBI" id="CHEBI:18420"/>
    </cofactor>
</comment>
<comment type="similarity">
    <text evidence="8">Belongs to the P-Pant transferase superfamily. AcpS family.</text>
</comment>
<dbReference type="GO" id="GO:0006633">
    <property type="term" value="P:fatty acid biosynthetic process"/>
    <property type="evidence" value="ECO:0007669"/>
    <property type="project" value="UniProtKB-UniRule"/>
</dbReference>
<name>A0A0D6MLX2_9PROT</name>
<dbReference type="GO" id="GO:0008897">
    <property type="term" value="F:holo-[acyl-carrier-protein] synthase activity"/>
    <property type="evidence" value="ECO:0007669"/>
    <property type="project" value="UniProtKB-UniRule"/>
</dbReference>
<organism evidence="10 11">
    <name type="scientific">Tanticharoenia sakaeratensis NBRC 103193</name>
    <dbReference type="NCBI Taxonomy" id="1231623"/>
    <lineage>
        <taxon>Bacteria</taxon>
        <taxon>Pseudomonadati</taxon>
        <taxon>Pseudomonadota</taxon>
        <taxon>Alphaproteobacteria</taxon>
        <taxon>Acetobacterales</taxon>
        <taxon>Acetobacteraceae</taxon>
        <taxon>Tanticharoenia</taxon>
    </lineage>
</organism>
<dbReference type="EMBL" id="BALE01000017">
    <property type="protein sequence ID" value="GAN54263.1"/>
    <property type="molecule type" value="Genomic_DNA"/>
</dbReference>
<evidence type="ECO:0000313" key="10">
    <source>
        <dbReference type="EMBL" id="GAN54263.1"/>
    </source>
</evidence>
<dbReference type="NCBIfam" id="TIGR00556">
    <property type="entry name" value="pantethn_trn"/>
    <property type="match status" value="1"/>
</dbReference>
<comment type="catalytic activity">
    <reaction evidence="8">
        <text>apo-[ACP] + CoA = holo-[ACP] + adenosine 3',5'-bisphosphate + H(+)</text>
        <dbReference type="Rhea" id="RHEA:12068"/>
        <dbReference type="Rhea" id="RHEA-COMP:9685"/>
        <dbReference type="Rhea" id="RHEA-COMP:9690"/>
        <dbReference type="ChEBI" id="CHEBI:15378"/>
        <dbReference type="ChEBI" id="CHEBI:29999"/>
        <dbReference type="ChEBI" id="CHEBI:57287"/>
        <dbReference type="ChEBI" id="CHEBI:58343"/>
        <dbReference type="ChEBI" id="CHEBI:64479"/>
        <dbReference type="EC" id="2.7.8.7"/>
    </reaction>
</comment>
<evidence type="ECO:0000256" key="4">
    <source>
        <dbReference type="ARBA" id="ARBA00022832"/>
    </source>
</evidence>
<dbReference type="InterPro" id="IPR008278">
    <property type="entry name" value="4-PPantetheinyl_Trfase_dom"/>
</dbReference>
<comment type="subcellular location">
    <subcellularLocation>
        <location evidence="8">Cytoplasm</location>
    </subcellularLocation>
</comment>
<keyword evidence="2 8" id="KW-0808">Transferase</keyword>
<dbReference type="HAMAP" id="MF_00101">
    <property type="entry name" value="AcpS"/>
    <property type="match status" value="1"/>
</dbReference>
<feature type="binding site" evidence="8">
    <location>
        <position position="61"/>
    </location>
    <ligand>
        <name>Mg(2+)</name>
        <dbReference type="ChEBI" id="CHEBI:18420"/>
    </ligand>
</feature>
<evidence type="ECO:0000256" key="1">
    <source>
        <dbReference type="ARBA" id="ARBA00022516"/>
    </source>
</evidence>
<comment type="function">
    <text evidence="8">Transfers the 4'-phosphopantetheine moiety from coenzyme A to a Ser of acyl-carrier-protein.</text>
</comment>
<feature type="binding site" evidence="8">
    <location>
        <position position="10"/>
    </location>
    <ligand>
        <name>Mg(2+)</name>
        <dbReference type="ChEBI" id="CHEBI:18420"/>
    </ligand>
</feature>
<reference evidence="10 11" key="1">
    <citation type="submission" date="2012-10" db="EMBL/GenBank/DDBJ databases">
        <title>Genome sequencing of Tanticharoenia sakaeratensis NBRC 103193.</title>
        <authorList>
            <person name="Azuma Y."/>
            <person name="Hadano H."/>
            <person name="Hirakawa H."/>
            <person name="Matsushita K."/>
        </authorList>
    </citation>
    <scope>NUCLEOTIDE SEQUENCE [LARGE SCALE GENOMIC DNA]</scope>
    <source>
        <strain evidence="10 11">NBRC 103193</strain>
    </source>
</reference>
<feature type="domain" description="4'-phosphopantetheinyl transferase" evidence="9">
    <location>
        <begin position="6"/>
        <end position="101"/>
    </location>
</feature>
<keyword evidence="3 8" id="KW-0479">Metal-binding</keyword>
<accession>A0A0D6MLX2</accession>
<dbReference type="AlphaFoldDB" id="A0A0D6MLX2"/>
<dbReference type="GO" id="GO:0000287">
    <property type="term" value="F:magnesium ion binding"/>
    <property type="evidence" value="ECO:0007669"/>
    <property type="project" value="UniProtKB-UniRule"/>
</dbReference>
<dbReference type="EC" id="2.7.8.7" evidence="8"/>